<dbReference type="AlphaFoldDB" id="A0A7C8LPY5"/>
<dbReference type="Proteomes" id="UP000483018">
    <property type="component" value="Unassembled WGS sequence"/>
</dbReference>
<reference evidence="1 2" key="1">
    <citation type="submission" date="2019-12" db="EMBL/GenBank/DDBJ databases">
        <title>Defluviitalea raffinosedens, isolated from a biogas fermenter, genome sequencing and characterization.</title>
        <authorList>
            <person name="Rettenmaier R."/>
            <person name="Schneider M."/>
            <person name="Neuhaus K."/>
            <person name="Liebl W."/>
            <person name="Zverlov V."/>
        </authorList>
    </citation>
    <scope>NUCLEOTIDE SEQUENCE [LARGE SCALE GENOMIC DNA]</scope>
    <source>
        <strain evidence="1 2">249c-K6</strain>
    </source>
</reference>
<gene>
    <name evidence="1" type="ORF">GND95_08285</name>
</gene>
<sequence length="133" mass="15391">MDIEISEFKGEGYKPMVDYMEWRVALLRYCEELEIDRIETMQKHTETDEVFVLLEGDCTLFTAGAGEEIGEIKAWPMEPLKIYNVKKGVWHTHTLSPNTSVLIVENRMTNDENSPIIKLSNKDKKILTKGRNL</sequence>
<dbReference type="InterPro" id="IPR011051">
    <property type="entry name" value="RmlC_Cupin_sf"/>
</dbReference>
<accession>A0A7C8LPY5</accession>
<dbReference type="Gene3D" id="2.60.120.10">
    <property type="entry name" value="Jelly Rolls"/>
    <property type="match status" value="1"/>
</dbReference>
<evidence type="ECO:0000313" key="1">
    <source>
        <dbReference type="EMBL" id="KAE9634106.1"/>
    </source>
</evidence>
<protein>
    <recommendedName>
        <fullName evidence="3">Cupin</fullName>
    </recommendedName>
</protein>
<proteinExistence type="predicted"/>
<evidence type="ECO:0008006" key="3">
    <source>
        <dbReference type="Google" id="ProtNLM"/>
    </source>
</evidence>
<dbReference type="EMBL" id="WSLF01000006">
    <property type="protein sequence ID" value="KAE9634106.1"/>
    <property type="molecule type" value="Genomic_DNA"/>
</dbReference>
<dbReference type="RefSeq" id="WP_158740389.1">
    <property type="nucleotide sequence ID" value="NZ_JAFBEP010000021.1"/>
</dbReference>
<keyword evidence="2" id="KW-1185">Reference proteome</keyword>
<name>A0A7C8LPY5_9FIRM</name>
<dbReference type="OrthoDB" id="9798066at2"/>
<organism evidence="1 2">
    <name type="scientific">Defluviitalea raffinosedens</name>
    <dbReference type="NCBI Taxonomy" id="1450156"/>
    <lineage>
        <taxon>Bacteria</taxon>
        <taxon>Bacillati</taxon>
        <taxon>Bacillota</taxon>
        <taxon>Clostridia</taxon>
        <taxon>Lachnospirales</taxon>
        <taxon>Defluviitaleaceae</taxon>
        <taxon>Defluviitalea</taxon>
    </lineage>
</organism>
<dbReference type="InterPro" id="IPR014710">
    <property type="entry name" value="RmlC-like_jellyroll"/>
</dbReference>
<evidence type="ECO:0000313" key="2">
    <source>
        <dbReference type="Proteomes" id="UP000483018"/>
    </source>
</evidence>
<dbReference type="SUPFAM" id="SSF51182">
    <property type="entry name" value="RmlC-like cupins"/>
    <property type="match status" value="1"/>
</dbReference>
<comment type="caution">
    <text evidence="1">The sequence shown here is derived from an EMBL/GenBank/DDBJ whole genome shotgun (WGS) entry which is preliminary data.</text>
</comment>